<accession>A0A8E0RT15</accession>
<sequence length="208" mass="23022">FLGVCIGINPLASLQENEHVGANSSCRLDRSQVHCSVFVLFQSMNDIYENPLITDTLTDYMDAIEDICLVSTSWGQMIRKPQVETPRNDMGPKPTISSSIVNEFGSKGTKPIGVFVLLSKSGVISFWGVNTPLLSLSSLFLLRVDYKYAPPRHHSGAQVPGRAVFIKLCDLDASTGKIGSLRLTFFSTLFSPSKRCWWLGFPTVRFLV</sequence>
<dbReference type="OrthoDB" id="10555022at2759"/>
<dbReference type="EMBL" id="LUCM01006765">
    <property type="protein sequence ID" value="KAA0190819.1"/>
    <property type="molecule type" value="Genomic_DNA"/>
</dbReference>
<comment type="caution">
    <text evidence="1">The sequence shown here is derived from an EMBL/GenBank/DDBJ whole genome shotgun (WGS) entry which is preliminary data.</text>
</comment>
<gene>
    <name evidence="1" type="ORF">FBUS_10117</name>
</gene>
<reference evidence="1" key="1">
    <citation type="submission" date="2019-05" db="EMBL/GenBank/DDBJ databases">
        <title>Annotation for the trematode Fasciolopsis buski.</title>
        <authorList>
            <person name="Choi Y.-J."/>
        </authorList>
    </citation>
    <scope>NUCLEOTIDE SEQUENCE</scope>
    <source>
        <strain evidence="1">HT</strain>
        <tissue evidence="1">Whole worm</tissue>
    </source>
</reference>
<feature type="non-terminal residue" evidence="1">
    <location>
        <position position="1"/>
    </location>
</feature>
<evidence type="ECO:0000313" key="2">
    <source>
        <dbReference type="Proteomes" id="UP000728185"/>
    </source>
</evidence>
<dbReference type="AlphaFoldDB" id="A0A8E0RT15"/>
<organism evidence="1 2">
    <name type="scientific">Fasciolopsis buskii</name>
    <dbReference type="NCBI Taxonomy" id="27845"/>
    <lineage>
        <taxon>Eukaryota</taxon>
        <taxon>Metazoa</taxon>
        <taxon>Spiralia</taxon>
        <taxon>Lophotrochozoa</taxon>
        <taxon>Platyhelminthes</taxon>
        <taxon>Trematoda</taxon>
        <taxon>Digenea</taxon>
        <taxon>Plagiorchiida</taxon>
        <taxon>Echinostomata</taxon>
        <taxon>Echinostomatoidea</taxon>
        <taxon>Fasciolidae</taxon>
        <taxon>Fasciolopsis</taxon>
    </lineage>
</organism>
<proteinExistence type="predicted"/>
<protein>
    <submittedName>
        <fullName evidence="1">Uncharacterized protein</fullName>
    </submittedName>
</protein>
<keyword evidence="2" id="KW-1185">Reference proteome</keyword>
<dbReference type="Proteomes" id="UP000728185">
    <property type="component" value="Unassembled WGS sequence"/>
</dbReference>
<evidence type="ECO:0000313" key="1">
    <source>
        <dbReference type="EMBL" id="KAA0190819.1"/>
    </source>
</evidence>
<name>A0A8E0RT15_9TREM</name>